<sequence>MPLSLTAHASKTLPTIAACVAFILFTPPIIASAAEPTQAITVQQVSASRSKWRSPASGKVRVLKPFSKPAQRWSAGHRGVDLATDSDNAQVQAPAAGTVVFSGKVVDRTVIVLEHPGGLRSSFEPVKDPLPEGTQVSAGQTIATLDPDIHHCEQGPCLHWGVRRGGDKEDGSGKNAEYINPLTLLGRERPSILLPVDGSFTAG</sequence>
<accession>A0A7Z9A1W0</accession>
<evidence type="ECO:0000256" key="1">
    <source>
        <dbReference type="SAM" id="SignalP"/>
    </source>
</evidence>
<dbReference type="CDD" id="cd12797">
    <property type="entry name" value="M23_peptidase"/>
    <property type="match status" value="1"/>
</dbReference>
<evidence type="ECO:0000313" key="3">
    <source>
        <dbReference type="EMBL" id="VEI22552.1"/>
    </source>
</evidence>
<dbReference type="EMBL" id="LR134479">
    <property type="protein sequence ID" value="VEI22552.1"/>
    <property type="molecule type" value="Genomic_DNA"/>
</dbReference>
<dbReference type="InterPro" id="IPR016047">
    <property type="entry name" value="M23ase_b-sheet_dom"/>
</dbReference>
<dbReference type="Pfam" id="PF01551">
    <property type="entry name" value="Peptidase_M23"/>
    <property type="match status" value="1"/>
</dbReference>
<gene>
    <name evidence="3" type="ORF">NCTC10207_00633</name>
</gene>
<organism evidence="3 4">
    <name type="scientific">Rothia aeria</name>
    <dbReference type="NCBI Taxonomy" id="172042"/>
    <lineage>
        <taxon>Bacteria</taxon>
        <taxon>Bacillati</taxon>
        <taxon>Actinomycetota</taxon>
        <taxon>Actinomycetes</taxon>
        <taxon>Micrococcales</taxon>
        <taxon>Micrococcaceae</taxon>
        <taxon>Rothia</taxon>
    </lineage>
</organism>
<dbReference type="PANTHER" id="PTHR21666">
    <property type="entry name" value="PEPTIDASE-RELATED"/>
    <property type="match status" value="1"/>
</dbReference>
<dbReference type="GO" id="GO:0004222">
    <property type="term" value="F:metalloendopeptidase activity"/>
    <property type="evidence" value="ECO:0007669"/>
    <property type="project" value="TreeGrafter"/>
</dbReference>
<reference evidence="3 4" key="1">
    <citation type="submission" date="2018-12" db="EMBL/GenBank/DDBJ databases">
        <authorList>
            <consortium name="Pathogen Informatics"/>
        </authorList>
    </citation>
    <scope>NUCLEOTIDE SEQUENCE [LARGE SCALE GENOMIC DNA]</scope>
    <source>
        <strain evidence="3 4">NCTC10207</strain>
    </source>
</reference>
<proteinExistence type="predicted"/>
<keyword evidence="3" id="KW-0449">Lipoprotein</keyword>
<feature type="chain" id="PRO_5030906680" evidence="1">
    <location>
        <begin position="34"/>
        <end position="203"/>
    </location>
</feature>
<protein>
    <submittedName>
        <fullName evidence="3">Lipoprotein NlpD</fullName>
    </submittedName>
</protein>
<keyword evidence="1" id="KW-0732">Signal</keyword>
<name>A0A7Z9A1W0_9MICC</name>
<dbReference type="PANTHER" id="PTHR21666:SF270">
    <property type="entry name" value="MUREIN HYDROLASE ACTIVATOR ENVC"/>
    <property type="match status" value="1"/>
</dbReference>
<evidence type="ECO:0000259" key="2">
    <source>
        <dbReference type="Pfam" id="PF01551"/>
    </source>
</evidence>
<dbReference type="AlphaFoldDB" id="A0A7Z9A1W0"/>
<dbReference type="Proteomes" id="UP000282386">
    <property type="component" value="Chromosome"/>
</dbReference>
<evidence type="ECO:0000313" key="4">
    <source>
        <dbReference type="Proteomes" id="UP000282386"/>
    </source>
</evidence>
<feature type="domain" description="M23ase beta-sheet core" evidence="2">
    <location>
        <begin position="76"/>
        <end position="168"/>
    </location>
</feature>
<feature type="signal peptide" evidence="1">
    <location>
        <begin position="1"/>
        <end position="33"/>
    </location>
</feature>
<dbReference type="SUPFAM" id="SSF51261">
    <property type="entry name" value="Duplicated hybrid motif"/>
    <property type="match status" value="1"/>
</dbReference>
<dbReference type="Gene3D" id="2.70.70.10">
    <property type="entry name" value="Glucose Permease (Domain IIA)"/>
    <property type="match status" value="1"/>
</dbReference>
<dbReference type="InterPro" id="IPR050570">
    <property type="entry name" value="Cell_wall_metabolism_enzyme"/>
</dbReference>
<dbReference type="RefSeq" id="WP_126499745.1">
    <property type="nucleotide sequence ID" value="NZ_LR134479.1"/>
</dbReference>
<dbReference type="InterPro" id="IPR011055">
    <property type="entry name" value="Dup_hybrid_motif"/>
</dbReference>